<protein>
    <recommendedName>
        <fullName evidence="4">DUF1440 domain-containing protein</fullName>
    </recommendedName>
</protein>
<evidence type="ECO:0000313" key="3">
    <source>
        <dbReference type="Proteomes" id="UP000282323"/>
    </source>
</evidence>
<keyword evidence="1" id="KW-0812">Transmembrane</keyword>
<dbReference type="EMBL" id="REGA01000028">
    <property type="protein sequence ID" value="RQG90450.1"/>
    <property type="molecule type" value="Genomic_DNA"/>
</dbReference>
<name>A0A3N6M3I6_NATCH</name>
<feature type="transmembrane region" description="Helical" evidence="1">
    <location>
        <begin position="141"/>
        <end position="163"/>
    </location>
</feature>
<keyword evidence="1" id="KW-0472">Membrane</keyword>
<comment type="caution">
    <text evidence="2">The sequence shown here is derived from an EMBL/GenBank/DDBJ whole genome shotgun (WGS) entry which is preliminary data.</text>
</comment>
<feature type="transmembrane region" description="Helical" evidence="1">
    <location>
        <begin position="55"/>
        <end position="75"/>
    </location>
</feature>
<gene>
    <name evidence="2" type="ORF">EA473_21120</name>
</gene>
<proteinExistence type="predicted"/>
<reference evidence="2 3" key="1">
    <citation type="submission" date="2018-10" db="EMBL/GenBank/DDBJ databases">
        <title>Natrarchaeobius chitinivorans gen. nov., sp. nov., and Natrarchaeobius haloalkaliphilus sp. nov., alkaliphilic, chitin-utilizing haloarchaea from hypersaline alkaline lakes.</title>
        <authorList>
            <person name="Sorokin D.Y."/>
            <person name="Elcheninov A.G."/>
            <person name="Kostrikina N.A."/>
            <person name="Bale N.J."/>
            <person name="Sinninghe Damste J.S."/>
            <person name="Khijniak T.V."/>
            <person name="Kublanov I.V."/>
            <person name="Toshchakov S.V."/>
        </authorList>
    </citation>
    <scope>NUCLEOTIDE SEQUENCE [LARGE SCALE GENOMIC DNA]</scope>
    <source>
        <strain evidence="2 3">AArcht4T</strain>
    </source>
</reference>
<evidence type="ECO:0000256" key="1">
    <source>
        <dbReference type="SAM" id="Phobius"/>
    </source>
</evidence>
<evidence type="ECO:0008006" key="4">
    <source>
        <dbReference type="Google" id="ProtNLM"/>
    </source>
</evidence>
<organism evidence="2 3">
    <name type="scientific">Natrarchaeobius chitinivorans</name>
    <dbReference type="NCBI Taxonomy" id="1679083"/>
    <lineage>
        <taxon>Archaea</taxon>
        <taxon>Methanobacteriati</taxon>
        <taxon>Methanobacteriota</taxon>
        <taxon>Stenosarchaea group</taxon>
        <taxon>Halobacteria</taxon>
        <taxon>Halobacteriales</taxon>
        <taxon>Natrialbaceae</taxon>
        <taxon>Natrarchaeobius</taxon>
    </lineage>
</organism>
<dbReference type="AlphaFoldDB" id="A0A3N6M3I6"/>
<dbReference type="RefSeq" id="WP_124197523.1">
    <property type="nucleotide sequence ID" value="NZ_REGA01000028.1"/>
</dbReference>
<dbReference type="OrthoDB" id="203253at2157"/>
<keyword evidence="1" id="KW-1133">Transmembrane helix</keyword>
<accession>A0A3N6M3I6</accession>
<sequence length="183" mass="19694">MAADRPPEPPVYELQVLASAIISVPLAGLIFGGYFHITGRMESIGALYGLDGLAAIWGVHFVHTLLACGGFLVLITLVRPERVASVTGLEGSHWTVLASILIGIGYGLVLWVVVVTVGIPIWMDTVLGLERPIPYVHRPTLFGLVVFGGSFAACFTGILEYVAVDEREFHRRHGSEREGGNVS</sequence>
<evidence type="ECO:0000313" key="2">
    <source>
        <dbReference type="EMBL" id="RQG90450.1"/>
    </source>
</evidence>
<keyword evidence="3" id="KW-1185">Reference proteome</keyword>
<feature type="transmembrane region" description="Helical" evidence="1">
    <location>
        <begin position="12"/>
        <end position="35"/>
    </location>
</feature>
<dbReference type="Proteomes" id="UP000282323">
    <property type="component" value="Unassembled WGS sequence"/>
</dbReference>
<feature type="transmembrane region" description="Helical" evidence="1">
    <location>
        <begin position="96"/>
        <end position="121"/>
    </location>
</feature>